<keyword evidence="4" id="KW-1185">Reference proteome</keyword>
<dbReference type="Pfam" id="PF14033">
    <property type="entry name" value="DUF4246"/>
    <property type="match status" value="1"/>
</dbReference>
<dbReference type="InterPro" id="IPR049192">
    <property type="entry name" value="DUF4246_C"/>
</dbReference>
<protein>
    <recommendedName>
        <fullName evidence="2">DUF4246 domain-containing protein</fullName>
    </recommendedName>
</protein>
<dbReference type="InterPro" id="IPR025340">
    <property type="entry name" value="DUF4246"/>
</dbReference>
<feature type="region of interest" description="Disordered" evidence="1">
    <location>
        <begin position="136"/>
        <end position="163"/>
    </location>
</feature>
<feature type="domain" description="DUF4246" evidence="2">
    <location>
        <begin position="328"/>
        <end position="706"/>
    </location>
</feature>
<feature type="region of interest" description="Disordered" evidence="1">
    <location>
        <begin position="698"/>
        <end position="723"/>
    </location>
</feature>
<feature type="region of interest" description="Disordered" evidence="1">
    <location>
        <begin position="183"/>
        <end position="207"/>
    </location>
</feature>
<sequence>MTFSRTTIKTPEQADAPRSLHELNALAAVGDVLDKPQWWTQWTNEPAMRAQWLVEMEELLLRRSVEQTLAAWPARPAIREYLTQYLEPLALAGAKKDKAIKNLTAHVLFPVPSGLADSTFSEGRCQDPLDLLDDQEYEDSDEDSEEEEEEDEACEGEDDSEDELALDEDGNVVAFDAAVEQARQKLPTGDEDMEDADTDNEEGEDHADDLREHAKKNPFGQIGWYCNMQILQEAVEPLASSQWTQDVLQGPLNVAANPSIPLVVGRTTSFISGVLHGSGDGSSPTLEAIKAHIPHEEREDVLKILLLHCTKIHELVETTMSDAAAVLDLIVEELALGEDTLSKVTPGMTPQTWLSDSTISSELKTKFVGEVTALDNQPVDRRGSQSPTNEQVVNLVHPSRYPCIYGQTTRLPLYQAKKPYSSAAEQMRSIMFLPAKTKTSGPKGLKSQWIPSEVDVDLEEDGGSASFASYINNLHPESFASMYDSLGKIFGRFVPLFDRVLWTLEDKAYDKMMGDTSRDAVLFYQSKGHSHPCPPALVPLGLFNPGEEAFSLRGGRCQVIVKLTEFHLTPTKPRYAGGAWRVEGTDAEKIIGTGVYFFSSDNIKHAGVSFRTLVRPSDSGDEVANGLQYGLSKQETHTQDLGTISALEDRCLVYPNTLQHRMEPFELADTTKAGVLKVLTFYVVDPTESIASTAVIPPQQEEWMEEPRAKRARRRTHEDDADY</sequence>
<comment type="caution">
    <text evidence="3">The sequence shown here is derived from an EMBL/GenBank/DDBJ whole genome shotgun (WGS) entry which is preliminary data.</text>
</comment>
<name>A0A8K1CFE0_PYTOL</name>
<evidence type="ECO:0000256" key="1">
    <source>
        <dbReference type="SAM" id="MobiDB-lite"/>
    </source>
</evidence>
<dbReference type="EMBL" id="SPLM01000074">
    <property type="protein sequence ID" value="TMW62013.1"/>
    <property type="molecule type" value="Genomic_DNA"/>
</dbReference>
<dbReference type="AlphaFoldDB" id="A0A8K1CFE0"/>
<accession>A0A8K1CFE0</accession>
<evidence type="ECO:0000313" key="4">
    <source>
        <dbReference type="Proteomes" id="UP000794436"/>
    </source>
</evidence>
<dbReference type="OrthoDB" id="59491at2759"/>
<evidence type="ECO:0000259" key="2">
    <source>
        <dbReference type="Pfam" id="PF14033"/>
    </source>
</evidence>
<dbReference type="Proteomes" id="UP000794436">
    <property type="component" value="Unassembled WGS sequence"/>
</dbReference>
<dbReference type="PANTHER" id="PTHR33119">
    <property type="entry name" value="IFI3P"/>
    <property type="match status" value="1"/>
</dbReference>
<proteinExistence type="predicted"/>
<gene>
    <name evidence="3" type="ORF">Poli38472_009506</name>
</gene>
<organism evidence="3 4">
    <name type="scientific">Pythium oligandrum</name>
    <name type="common">Mycoparasitic fungus</name>
    <dbReference type="NCBI Taxonomy" id="41045"/>
    <lineage>
        <taxon>Eukaryota</taxon>
        <taxon>Sar</taxon>
        <taxon>Stramenopiles</taxon>
        <taxon>Oomycota</taxon>
        <taxon>Peronosporomycetes</taxon>
        <taxon>Pythiales</taxon>
        <taxon>Pythiaceae</taxon>
        <taxon>Pythium</taxon>
    </lineage>
</organism>
<reference evidence="3" key="1">
    <citation type="submission" date="2019-03" db="EMBL/GenBank/DDBJ databases">
        <title>Long read genome sequence of the mycoparasitic Pythium oligandrum ATCC 38472 isolated from sugarbeet rhizosphere.</title>
        <authorList>
            <person name="Gaulin E."/>
        </authorList>
    </citation>
    <scope>NUCLEOTIDE SEQUENCE</scope>
    <source>
        <strain evidence="3">ATCC 38472_TT</strain>
    </source>
</reference>
<evidence type="ECO:0000313" key="3">
    <source>
        <dbReference type="EMBL" id="TMW62013.1"/>
    </source>
</evidence>
<feature type="compositionally biased region" description="Acidic residues" evidence="1">
    <location>
        <begin position="189"/>
        <end position="207"/>
    </location>
</feature>
<dbReference type="PANTHER" id="PTHR33119:SF1">
    <property type="entry name" value="FE2OG DIOXYGENASE DOMAIN-CONTAINING PROTEIN"/>
    <property type="match status" value="1"/>
</dbReference>